<dbReference type="SUPFAM" id="SSF46565">
    <property type="entry name" value="Chaperone J-domain"/>
    <property type="match status" value="1"/>
</dbReference>
<dbReference type="Pfam" id="PF00226">
    <property type="entry name" value="DnaJ"/>
    <property type="match status" value="1"/>
</dbReference>
<dbReference type="PROSITE" id="PS00636">
    <property type="entry name" value="DNAJ_1"/>
    <property type="match status" value="1"/>
</dbReference>
<dbReference type="InterPro" id="IPR012724">
    <property type="entry name" value="DnaJ"/>
</dbReference>
<dbReference type="FunFam" id="2.60.260.20:FF:000005">
    <property type="entry name" value="Chaperone protein dnaJ 1, mitochondrial"/>
    <property type="match status" value="1"/>
</dbReference>
<evidence type="ECO:0000256" key="2">
    <source>
        <dbReference type="ARBA" id="ARBA00022737"/>
    </source>
</evidence>
<feature type="domain" description="J" evidence="9">
    <location>
        <begin position="21"/>
        <end position="85"/>
    </location>
</feature>
<dbReference type="Gene3D" id="2.60.260.20">
    <property type="entry name" value="Urease metallochaperone UreE, N-terminal domain"/>
    <property type="match status" value="2"/>
</dbReference>
<dbReference type="GO" id="GO:0008270">
    <property type="term" value="F:zinc ion binding"/>
    <property type="evidence" value="ECO:0007669"/>
    <property type="project" value="UniProtKB-KW"/>
</dbReference>
<dbReference type="InterPro" id="IPR036410">
    <property type="entry name" value="HSP_DnaJ_Cys-rich_dom_sf"/>
</dbReference>
<dbReference type="InterPro" id="IPR018253">
    <property type="entry name" value="DnaJ_domain_CS"/>
</dbReference>
<sequence>MSSSGKRSFHSSASSSASAKDPYNVLGVKKDSSASDIKKAYYQLAKKWHPDSSKEPGANEKFVEIQQAYDILSDETKRQAYDRYGEASTQEGFDPNAFAGGAGGFGGFQDFGSAFGGRPGSAGDLFESLFGGAFGGGGPGGPFSAGGRGRPMRGDPIEVAVQISFLEACNGASRKLNITPVVDCHTCSGSGLKTGQKRTQCTTCRGTGSQTFQVQGMFMSTTCQTCGGEGSSIPRNARCGDCEGVGRVKEKKEVVVDIPAGIEDGMKIQIPGMGDMPLSASAGGSRGDLNVRVNVKASPIFRRQGTNLYHDAKVPLHVAMLGGRVRIPTLEGDVEVKVREGTQNGEEAVMKGRGVKSLVGGRLDRERRGDLIISWRVQIPRSLTTFQRKILQAYADDVSGLTPNISFDVPPPSTPEQPLRGTTTNGMPSSQQHSSTSSYRPSSSSSSSSSSPSSSSKPSSTSEADLQWPDHTSDKHDDSLAGKAASAIGGALGWVDRLLGGGSGRKK</sequence>
<keyword evidence="4 7" id="KW-0862">Zinc</keyword>
<protein>
    <recommendedName>
        <fullName evidence="6">DnaJ homolog 1, mitochondrial</fullName>
    </recommendedName>
</protein>
<dbReference type="SUPFAM" id="SSF49493">
    <property type="entry name" value="HSP40/DnaJ peptide-binding domain"/>
    <property type="match status" value="2"/>
</dbReference>
<evidence type="ECO:0000256" key="5">
    <source>
        <dbReference type="ARBA" id="ARBA00023186"/>
    </source>
</evidence>
<dbReference type="PANTHER" id="PTHR43096">
    <property type="entry name" value="DNAJ HOMOLOG 1, MITOCHONDRIAL-RELATED"/>
    <property type="match status" value="1"/>
</dbReference>
<dbReference type="InParanoid" id="A0A1Y1UD68"/>
<dbReference type="SMART" id="SM00271">
    <property type="entry name" value="DnaJ"/>
    <property type="match status" value="1"/>
</dbReference>
<dbReference type="InterPro" id="IPR001623">
    <property type="entry name" value="DnaJ_domain"/>
</dbReference>
<dbReference type="InterPro" id="IPR001305">
    <property type="entry name" value="HSP_DnaJ_Cys-rich_dom"/>
</dbReference>
<evidence type="ECO:0000259" key="9">
    <source>
        <dbReference type="PROSITE" id="PS50076"/>
    </source>
</evidence>
<name>A0A1Y1UD68_9TREE</name>
<evidence type="ECO:0000256" key="3">
    <source>
        <dbReference type="ARBA" id="ARBA00022771"/>
    </source>
</evidence>
<dbReference type="Gene3D" id="1.10.287.110">
    <property type="entry name" value="DnaJ domain"/>
    <property type="match status" value="1"/>
</dbReference>
<accession>A0A1Y1UD68</accession>
<dbReference type="CDD" id="cd06257">
    <property type="entry name" value="DnaJ"/>
    <property type="match status" value="1"/>
</dbReference>
<dbReference type="Pfam" id="PF01556">
    <property type="entry name" value="DnaJ_C"/>
    <property type="match status" value="1"/>
</dbReference>
<keyword evidence="2" id="KW-0677">Repeat</keyword>
<dbReference type="CDD" id="cd10747">
    <property type="entry name" value="DnaJ_C"/>
    <property type="match status" value="1"/>
</dbReference>
<dbReference type="OrthoDB" id="10256793at2759"/>
<dbReference type="AlphaFoldDB" id="A0A1Y1UD68"/>
<keyword evidence="12" id="KW-1185">Reference proteome</keyword>
<dbReference type="CDD" id="cd10719">
    <property type="entry name" value="DnaJ_zf"/>
    <property type="match status" value="1"/>
</dbReference>
<dbReference type="STRING" id="4999.A0A1Y1UD68"/>
<dbReference type="GO" id="GO:0031072">
    <property type="term" value="F:heat shock protein binding"/>
    <property type="evidence" value="ECO:0007669"/>
    <property type="project" value="InterPro"/>
</dbReference>
<reference evidence="11 12" key="1">
    <citation type="submission" date="2017-03" db="EMBL/GenBank/DDBJ databases">
        <title>Widespread Adenine N6-methylation of Active Genes in Fungi.</title>
        <authorList>
            <consortium name="DOE Joint Genome Institute"/>
            <person name="Mondo S.J."/>
            <person name="Dannebaum R.O."/>
            <person name="Kuo R.C."/>
            <person name="Louie K.B."/>
            <person name="Bewick A.J."/>
            <person name="Labutti K."/>
            <person name="Haridas S."/>
            <person name="Kuo A."/>
            <person name="Salamov A."/>
            <person name="Ahrendt S.R."/>
            <person name="Lau R."/>
            <person name="Bowen B.P."/>
            <person name="Lipzen A."/>
            <person name="Sullivan W."/>
            <person name="Andreopoulos W.B."/>
            <person name="Clum A."/>
            <person name="Lindquist E."/>
            <person name="Daum C."/>
            <person name="Northen T.R."/>
            <person name="Ramamoorthy G."/>
            <person name="Schmitz R.J."/>
            <person name="Gryganskyi A."/>
            <person name="Culley D."/>
            <person name="Magnuson J."/>
            <person name="James T.Y."/>
            <person name="O'Malley M.A."/>
            <person name="Stajich J.E."/>
            <person name="Spatafora J.W."/>
            <person name="Visel A."/>
            <person name="Grigoriev I.V."/>
        </authorList>
    </citation>
    <scope>NUCLEOTIDE SEQUENCE [LARGE SCALE GENOMIC DNA]</scope>
    <source>
        <strain evidence="11 12">NRRL Y-17943</strain>
    </source>
</reference>
<dbReference type="Gene3D" id="2.10.230.10">
    <property type="entry name" value="Heat shock protein DnaJ, cysteine-rich domain"/>
    <property type="match status" value="1"/>
</dbReference>
<dbReference type="PROSITE" id="PS50076">
    <property type="entry name" value="DNAJ_2"/>
    <property type="match status" value="1"/>
</dbReference>
<evidence type="ECO:0000259" key="10">
    <source>
        <dbReference type="PROSITE" id="PS51188"/>
    </source>
</evidence>
<dbReference type="GO" id="GO:0009408">
    <property type="term" value="P:response to heat"/>
    <property type="evidence" value="ECO:0007669"/>
    <property type="project" value="InterPro"/>
</dbReference>
<dbReference type="FunCoup" id="A0A1Y1UD68">
    <property type="interactions" value="371"/>
</dbReference>
<dbReference type="InterPro" id="IPR008971">
    <property type="entry name" value="HSP40/DnaJ_pept-bd"/>
</dbReference>
<dbReference type="GeneID" id="33560214"/>
<keyword evidence="3 7" id="KW-0863">Zinc-finger</keyword>
<dbReference type="GO" id="GO:0042026">
    <property type="term" value="P:protein refolding"/>
    <property type="evidence" value="ECO:0007669"/>
    <property type="project" value="TreeGrafter"/>
</dbReference>
<dbReference type="Pfam" id="PF00684">
    <property type="entry name" value="DnaJ_CXXCXGXG"/>
    <property type="match status" value="1"/>
</dbReference>
<evidence type="ECO:0000256" key="4">
    <source>
        <dbReference type="ARBA" id="ARBA00022833"/>
    </source>
</evidence>
<dbReference type="HAMAP" id="MF_01152">
    <property type="entry name" value="DnaJ"/>
    <property type="match status" value="1"/>
</dbReference>
<dbReference type="PRINTS" id="PR00625">
    <property type="entry name" value="JDOMAIN"/>
</dbReference>
<evidence type="ECO:0000256" key="6">
    <source>
        <dbReference type="ARBA" id="ARBA00072890"/>
    </source>
</evidence>
<gene>
    <name evidence="11" type="ORF">BD324DRAFT_651871</name>
</gene>
<dbReference type="FunFam" id="2.10.230.10:FF:000001">
    <property type="entry name" value="DnaJ subfamily A member 2"/>
    <property type="match status" value="1"/>
</dbReference>
<comment type="caution">
    <text evidence="11">The sequence shown here is derived from an EMBL/GenBank/DDBJ whole genome shotgun (WGS) entry which is preliminary data.</text>
</comment>
<evidence type="ECO:0000256" key="8">
    <source>
        <dbReference type="SAM" id="MobiDB-lite"/>
    </source>
</evidence>
<evidence type="ECO:0000313" key="11">
    <source>
        <dbReference type="EMBL" id="ORX35962.1"/>
    </source>
</evidence>
<keyword evidence="5" id="KW-0143">Chaperone</keyword>
<proteinExistence type="inferred from homology"/>
<dbReference type="RefSeq" id="XP_021870091.1">
    <property type="nucleotide sequence ID" value="XM_022018405.1"/>
</dbReference>
<dbReference type="InterPro" id="IPR002939">
    <property type="entry name" value="DnaJ_C"/>
</dbReference>
<feature type="domain" description="CR-type" evidence="10">
    <location>
        <begin position="171"/>
        <end position="251"/>
    </location>
</feature>
<dbReference type="Proteomes" id="UP000193218">
    <property type="component" value="Unassembled WGS sequence"/>
</dbReference>
<dbReference type="GO" id="GO:0005524">
    <property type="term" value="F:ATP binding"/>
    <property type="evidence" value="ECO:0007669"/>
    <property type="project" value="InterPro"/>
</dbReference>
<organism evidence="11 12">
    <name type="scientific">Kockovaella imperatae</name>
    <dbReference type="NCBI Taxonomy" id="4999"/>
    <lineage>
        <taxon>Eukaryota</taxon>
        <taxon>Fungi</taxon>
        <taxon>Dikarya</taxon>
        <taxon>Basidiomycota</taxon>
        <taxon>Agaricomycotina</taxon>
        <taxon>Tremellomycetes</taxon>
        <taxon>Tremellales</taxon>
        <taxon>Cuniculitremaceae</taxon>
        <taxon>Kockovaella</taxon>
    </lineage>
</organism>
<feature type="region of interest" description="Disordered" evidence="8">
    <location>
        <begin position="401"/>
        <end position="481"/>
    </location>
</feature>
<dbReference type="PROSITE" id="PS51188">
    <property type="entry name" value="ZF_CR"/>
    <property type="match status" value="1"/>
</dbReference>
<evidence type="ECO:0000256" key="1">
    <source>
        <dbReference type="ARBA" id="ARBA00022723"/>
    </source>
</evidence>
<dbReference type="PANTHER" id="PTHR43096:SF52">
    <property type="entry name" value="DNAJ HOMOLOG 1, MITOCHONDRIAL-RELATED"/>
    <property type="match status" value="1"/>
</dbReference>
<dbReference type="EMBL" id="NBSH01000009">
    <property type="protein sequence ID" value="ORX35962.1"/>
    <property type="molecule type" value="Genomic_DNA"/>
</dbReference>
<evidence type="ECO:0000256" key="7">
    <source>
        <dbReference type="PROSITE-ProRule" id="PRU00546"/>
    </source>
</evidence>
<keyword evidence="1 7" id="KW-0479">Metal-binding</keyword>
<feature type="compositionally biased region" description="Low complexity" evidence="8">
    <location>
        <begin position="1"/>
        <end position="19"/>
    </location>
</feature>
<feature type="compositionally biased region" description="Low complexity" evidence="8">
    <location>
        <begin position="428"/>
        <end position="462"/>
    </location>
</feature>
<feature type="region of interest" description="Disordered" evidence="8">
    <location>
        <begin position="1"/>
        <end position="20"/>
    </location>
</feature>
<dbReference type="GO" id="GO:0005737">
    <property type="term" value="C:cytoplasm"/>
    <property type="evidence" value="ECO:0007669"/>
    <property type="project" value="TreeGrafter"/>
</dbReference>
<dbReference type="InterPro" id="IPR036869">
    <property type="entry name" value="J_dom_sf"/>
</dbReference>
<dbReference type="GO" id="GO:0051082">
    <property type="term" value="F:unfolded protein binding"/>
    <property type="evidence" value="ECO:0007669"/>
    <property type="project" value="InterPro"/>
</dbReference>
<dbReference type="SUPFAM" id="SSF57938">
    <property type="entry name" value="DnaJ/Hsp40 cysteine-rich domain"/>
    <property type="match status" value="1"/>
</dbReference>
<feature type="zinc finger region" description="CR-type" evidence="7">
    <location>
        <begin position="171"/>
        <end position="251"/>
    </location>
</feature>
<evidence type="ECO:0000313" key="12">
    <source>
        <dbReference type="Proteomes" id="UP000193218"/>
    </source>
</evidence>
<feature type="compositionally biased region" description="Basic and acidic residues" evidence="8">
    <location>
        <begin position="471"/>
        <end position="480"/>
    </location>
</feature>